<dbReference type="GO" id="GO:0016853">
    <property type="term" value="F:isomerase activity"/>
    <property type="evidence" value="ECO:0007669"/>
    <property type="project" value="UniProtKB-KW"/>
</dbReference>
<dbReference type="SUPFAM" id="SSF54427">
    <property type="entry name" value="NTF2-like"/>
    <property type="match status" value="1"/>
</dbReference>
<evidence type="ECO:0000313" key="2">
    <source>
        <dbReference type="EMBL" id="KKD39777.1"/>
    </source>
</evidence>
<evidence type="ECO:0000313" key="3">
    <source>
        <dbReference type="Proteomes" id="UP000033607"/>
    </source>
</evidence>
<evidence type="ECO:0000259" key="1">
    <source>
        <dbReference type="Pfam" id="PF12680"/>
    </source>
</evidence>
<reference evidence="2 3" key="1">
    <citation type="submission" date="2015-06" db="EMBL/GenBank/DDBJ databases">
        <title>Draft genome assembly of filamentous brackish cyanobacterium Limnoraphis robusta strain CS-951.</title>
        <authorList>
            <person name="Willis A."/>
            <person name="Parks M."/>
            <person name="Burford M.A."/>
        </authorList>
    </citation>
    <scope>NUCLEOTIDE SEQUENCE [LARGE SCALE GENOMIC DNA]</scope>
    <source>
        <strain evidence="2 3">CS-951</strain>
    </source>
</reference>
<proteinExistence type="predicted"/>
<gene>
    <name evidence="2" type="ORF">WN50_01495</name>
</gene>
<dbReference type="InterPro" id="IPR037401">
    <property type="entry name" value="SnoaL-like"/>
</dbReference>
<dbReference type="Gene3D" id="3.10.450.50">
    <property type="match status" value="1"/>
</dbReference>
<organism evidence="2 3">
    <name type="scientific">Limnoraphis robusta CS-951</name>
    <dbReference type="NCBI Taxonomy" id="1637645"/>
    <lineage>
        <taxon>Bacteria</taxon>
        <taxon>Bacillati</taxon>
        <taxon>Cyanobacteriota</taxon>
        <taxon>Cyanophyceae</taxon>
        <taxon>Oscillatoriophycideae</taxon>
        <taxon>Oscillatoriales</taxon>
        <taxon>Sirenicapillariaceae</taxon>
        <taxon>Limnoraphis</taxon>
    </lineage>
</organism>
<protein>
    <submittedName>
        <fullName evidence="2">Ketosteroid isomerase-like protein</fullName>
    </submittedName>
</protein>
<dbReference type="OrthoDB" id="530488at2"/>
<accession>A0A0F5YM99</accession>
<name>A0A0F5YM99_9CYAN</name>
<feature type="domain" description="SnoaL-like" evidence="1">
    <location>
        <begin position="16"/>
        <end position="119"/>
    </location>
</feature>
<dbReference type="RefSeq" id="WP_046276727.1">
    <property type="nucleotide sequence ID" value="NZ_LATL02000017.1"/>
</dbReference>
<dbReference type="PATRIC" id="fig|1637645.4.peg.333"/>
<sequence>MSETPQTVEIAQQAFEHFRHGLATGEWEKFIEMLSDDFTFSFPAGPYQGLNEGKERMAEFLRYVSEKVFSQGLLFTLERMTSNQTTVVFEGKSEGLMFGKPYQNQVAISFDVRDDKICSYREYLSLIYKP</sequence>
<dbReference type="AlphaFoldDB" id="A0A0F5YM99"/>
<dbReference type="EMBL" id="LATL02000017">
    <property type="protein sequence ID" value="KKD39777.1"/>
    <property type="molecule type" value="Genomic_DNA"/>
</dbReference>
<dbReference type="Proteomes" id="UP000033607">
    <property type="component" value="Unassembled WGS sequence"/>
</dbReference>
<comment type="caution">
    <text evidence="2">The sequence shown here is derived from an EMBL/GenBank/DDBJ whole genome shotgun (WGS) entry which is preliminary data.</text>
</comment>
<dbReference type="Pfam" id="PF12680">
    <property type="entry name" value="SnoaL_2"/>
    <property type="match status" value="1"/>
</dbReference>
<dbReference type="InterPro" id="IPR032710">
    <property type="entry name" value="NTF2-like_dom_sf"/>
</dbReference>
<keyword evidence="2" id="KW-0413">Isomerase</keyword>